<evidence type="ECO:0000313" key="2">
    <source>
        <dbReference type="EMBL" id="KAJ7040282.1"/>
    </source>
</evidence>
<evidence type="ECO:0000313" key="3">
    <source>
        <dbReference type="Proteomes" id="UP001218188"/>
    </source>
</evidence>
<comment type="caution">
    <text evidence="2">The sequence shown here is derived from an EMBL/GenBank/DDBJ whole genome shotgun (WGS) entry which is preliminary data.</text>
</comment>
<feature type="region of interest" description="Disordered" evidence="1">
    <location>
        <begin position="227"/>
        <end position="252"/>
    </location>
</feature>
<dbReference type="EMBL" id="JARJCM010000022">
    <property type="protein sequence ID" value="KAJ7040282.1"/>
    <property type="molecule type" value="Genomic_DNA"/>
</dbReference>
<feature type="compositionally biased region" description="Basic residues" evidence="1">
    <location>
        <begin position="239"/>
        <end position="252"/>
    </location>
</feature>
<gene>
    <name evidence="2" type="ORF">C8F04DRAFT_1391772</name>
</gene>
<feature type="compositionally biased region" description="Low complexity" evidence="1">
    <location>
        <begin position="227"/>
        <end position="237"/>
    </location>
</feature>
<dbReference type="AlphaFoldDB" id="A0AAD6X892"/>
<name>A0AAD6X892_9AGAR</name>
<proteinExistence type="predicted"/>
<protein>
    <submittedName>
        <fullName evidence="2">Uncharacterized protein</fullName>
    </submittedName>
</protein>
<feature type="region of interest" description="Disordered" evidence="1">
    <location>
        <begin position="1"/>
        <end position="24"/>
    </location>
</feature>
<sequence>MPALSYRSPGPQGSSSDLPSKGAPVARGASFSSLHSFISSPNAGAIRSVQEPAARSGAFNGTAFQLSIHHISMQMQMQGIHDHLTHLSLLTNATTLVSLLTVLMAMRELASPLLLHRPRMMAKPALLPPPRTRRLLAGLARRTETKPVLLPKDSTTKAQETPFATSTEEAAKTDKAVATSSSSGDPLGNFLDRGGEDFARCQGDNFGQKLLPTTSTEAATSTEAIATTSTEAATDLRPSTRRLRPRLLRHVH</sequence>
<feature type="region of interest" description="Disordered" evidence="1">
    <location>
        <begin position="150"/>
        <end position="194"/>
    </location>
</feature>
<accession>A0AAD6X892</accession>
<feature type="compositionally biased region" description="Polar residues" evidence="1">
    <location>
        <begin position="156"/>
        <end position="168"/>
    </location>
</feature>
<evidence type="ECO:0000256" key="1">
    <source>
        <dbReference type="SAM" id="MobiDB-lite"/>
    </source>
</evidence>
<organism evidence="2 3">
    <name type="scientific">Mycena alexandri</name>
    <dbReference type="NCBI Taxonomy" id="1745969"/>
    <lineage>
        <taxon>Eukaryota</taxon>
        <taxon>Fungi</taxon>
        <taxon>Dikarya</taxon>
        <taxon>Basidiomycota</taxon>
        <taxon>Agaricomycotina</taxon>
        <taxon>Agaricomycetes</taxon>
        <taxon>Agaricomycetidae</taxon>
        <taxon>Agaricales</taxon>
        <taxon>Marasmiineae</taxon>
        <taxon>Mycenaceae</taxon>
        <taxon>Mycena</taxon>
    </lineage>
</organism>
<reference evidence="2" key="1">
    <citation type="submission" date="2023-03" db="EMBL/GenBank/DDBJ databases">
        <title>Massive genome expansion in bonnet fungi (Mycena s.s.) driven by repeated elements and novel gene families across ecological guilds.</title>
        <authorList>
            <consortium name="Lawrence Berkeley National Laboratory"/>
            <person name="Harder C.B."/>
            <person name="Miyauchi S."/>
            <person name="Viragh M."/>
            <person name="Kuo A."/>
            <person name="Thoen E."/>
            <person name="Andreopoulos B."/>
            <person name="Lu D."/>
            <person name="Skrede I."/>
            <person name="Drula E."/>
            <person name="Henrissat B."/>
            <person name="Morin E."/>
            <person name="Kohler A."/>
            <person name="Barry K."/>
            <person name="LaButti K."/>
            <person name="Morin E."/>
            <person name="Salamov A."/>
            <person name="Lipzen A."/>
            <person name="Mereny Z."/>
            <person name="Hegedus B."/>
            <person name="Baldrian P."/>
            <person name="Stursova M."/>
            <person name="Weitz H."/>
            <person name="Taylor A."/>
            <person name="Grigoriev I.V."/>
            <person name="Nagy L.G."/>
            <person name="Martin F."/>
            <person name="Kauserud H."/>
        </authorList>
    </citation>
    <scope>NUCLEOTIDE SEQUENCE</scope>
    <source>
        <strain evidence="2">CBHHK200</strain>
    </source>
</reference>
<keyword evidence="3" id="KW-1185">Reference proteome</keyword>
<dbReference type="Proteomes" id="UP001218188">
    <property type="component" value="Unassembled WGS sequence"/>
</dbReference>